<evidence type="ECO:0000256" key="1">
    <source>
        <dbReference type="ARBA" id="ARBA00022737"/>
    </source>
</evidence>
<dbReference type="Gene3D" id="1.25.40.20">
    <property type="entry name" value="Ankyrin repeat-containing domain"/>
    <property type="match status" value="2"/>
</dbReference>
<evidence type="ECO:0000313" key="4">
    <source>
        <dbReference type="EMBL" id="KCW76922.1"/>
    </source>
</evidence>
<dbReference type="InParanoid" id="A0A059CF05"/>
<keyword evidence="1" id="KW-0677">Repeat</keyword>
<name>A0A059CF05_EUCGR</name>
<evidence type="ECO:0000256" key="3">
    <source>
        <dbReference type="PROSITE-ProRule" id="PRU00023"/>
    </source>
</evidence>
<feature type="repeat" description="ANK" evidence="3">
    <location>
        <begin position="193"/>
        <end position="220"/>
    </location>
</feature>
<dbReference type="SUPFAM" id="SSF48403">
    <property type="entry name" value="Ankyrin repeat"/>
    <property type="match status" value="1"/>
</dbReference>
<dbReference type="Pfam" id="PF12796">
    <property type="entry name" value="Ank_2"/>
    <property type="match status" value="3"/>
</dbReference>
<dbReference type="EMBL" id="KK198756">
    <property type="protein sequence ID" value="KCW76922.1"/>
    <property type="molecule type" value="Genomic_DNA"/>
</dbReference>
<dbReference type="PANTHER" id="PTHR24186:SF50">
    <property type="entry name" value="ANKYRIN REPEAT-CONTAINING PROTEIN ITN1-LIKE ISOFORM X1"/>
    <property type="match status" value="1"/>
</dbReference>
<keyword evidence="2 3" id="KW-0040">ANK repeat</keyword>
<protein>
    <recommendedName>
        <fullName evidence="5">PGG domain-containing protein</fullName>
    </recommendedName>
</protein>
<dbReference type="InterPro" id="IPR036770">
    <property type="entry name" value="Ankyrin_rpt-contain_sf"/>
</dbReference>
<sequence>MHPKVYKAAKSRDYRSLMTTISENGEDLFHQTTPKGNNILHVAAQGKQVDFIRDILRHQSGSSLLWQVGNDHAVRVFTDLAKSLDQLDACKELLRRPNNNKDTSLHYALRGGHESVVKLLIEEDPQLCDIGNAVAHQRLSDIIEPILHASSSPCFHRGPKGLTALHAAVHYSLSSWEKILEKRPEVIREVDDIGWTPLHYAACFGNVKAVRRLLQHDTSVVYDLDKEGESALHIAAFRGHVNIIKELLTSCPDAYDMINNKERTALHSAVIGGRAKVVKHILRTPNLEDVIDQQDTDGNTALHLAMLHKEYLIIVPTLARDKRVNCFATNKDHKTALDIFASTL</sequence>
<dbReference type="Gramene" id="KCW76922">
    <property type="protein sequence ID" value="KCW76922"/>
    <property type="gene ID" value="EUGRSUZ_D01283"/>
</dbReference>
<feature type="repeat" description="ANK" evidence="3">
    <location>
        <begin position="100"/>
        <end position="122"/>
    </location>
</feature>
<gene>
    <name evidence="4" type="ORF">EUGRSUZ_D01283</name>
</gene>
<feature type="repeat" description="ANK" evidence="3">
    <location>
        <begin position="227"/>
        <end position="248"/>
    </location>
</feature>
<evidence type="ECO:0008006" key="5">
    <source>
        <dbReference type="Google" id="ProtNLM"/>
    </source>
</evidence>
<dbReference type="PANTHER" id="PTHR24186">
    <property type="entry name" value="PROTEIN PHOSPHATASE 1 REGULATORY SUBUNIT"/>
    <property type="match status" value="1"/>
</dbReference>
<organism evidence="4">
    <name type="scientific">Eucalyptus grandis</name>
    <name type="common">Flooded gum</name>
    <dbReference type="NCBI Taxonomy" id="71139"/>
    <lineage>
        <taxon>Eukaryota</taxon>
        <taxon>Viridiplantae</taxon>
        <taxon>Streptophyta</taxon>
        <taxon>Embryophyta</taxon>
        <taxon>Tracheophyta</taxon>
        <taxon>Spermatophyta</taxon>
        <taxon>Magnoliopsida</taxon>
        <taxon>eudicotyledons</taxon>
        <taxon>Gunneridae</taxon>
        <taxon>Pentapetalae</taxon>
        <taxon>rosids</taxon>
        <taxon>malvids</taxon>
        <taxon>Myrtales</taxon>
        <taxon>Myrtaceae</taxon>
        <taxon>Myrtoideae</taxon>
        <taxon>Eucalypteae</taxon>
        <taxon>Eucalyptus</taxon>
    </lineage>
</organism>
<dbReference type="AlphaFoldDB" id="A0A059CF05"/>
<reference evidence="4" key="1">
    <citation type="submission" date="2013-07" db="EMBL/GenBank/DDBJ databases">
        <title>The genome of Eucalyptus grandis.</title>
        <authorList>
            <person name="Schmutz J."/>
            <person name="Hayes R."/>
            <person name="Myburg A."/>
            <person name="Tuskan G."/>
            <person name="Grattapaglia D."/>
            <person name="Rokhsar D.S."/>
        </authorList>
    </citation>
    <scope>NUCLEOTIDE SEQUENCE</scope>
    <source>
        <tissue evidence="4">Leaf extractions</tissue>
    </source>
</reference>
<proteinExistence type="predicted"/>
<dbReference type="SMART" id="SM00248">
    <property type="entry name" value="ANK"/>
    <property type="match status" value="6"/>
</dbReference>
<dbReference type="PROSITE" id="PS50088">
    <property type="entry name" value="ANK_REPEAT"/>
    <property type="match status" value="3"/>
</dbReference>
<dbReference type="InterPro" id="IPR002110">
    <property type="entry name" value="Ankyrin_rpt"/>
</dbReference>
<dbReference type="STRING" id="71139.A0A059CF05"/>
<dbReference type="OMA" id="RSHRIVQ"/>
<evidence type="ECO:0000256" key="2">
    <source>
        <dbReference type="ARBA" id="ARBA00023043"/>
    </source>
</evidence>
<dbReference type="PROSITE" id="PS50297">
    <property type="entry name" value="ANK_REP_REGION"/>
    <property type="match status" value="3"/>
</dbReference>
<accession>A0A059CF05</accession>